<sequence length="75" mass="8464">MLKDSFDADKLNVAALGNVVSQLHMHVIVRKHEDAAWPAPVWGRHPAKPYGSEQIAAIRERLRLILTDDFTFLEG</sequence>
<accession>A0A0P8ZJP5</accession>
<dbReference type="SUPFAM" id="SSF54197">
    <property type="entry name" value="HIT-like"/>
    <property type="match status" value="1"/>
</dbReference>
<dbReference type="EMBL" id="LJXB01000085">
    <property type="protein sequence ID" value="KPU57198.1"/>
    <property type="molecule type" value="Genomic_DNA"/>
</dbReference>
<name>A0A0P8ZJP5_PSEFL</name>
<comment type="caution">
    <text evidence="1">Lacks conserved residue(s) required for the propagation of feature annotation.</text>
</comment>
<proteinExistence type="predicted"/>
<dbReference type="Pfam" id="PF01230">
    <property type="entry name" value="HIT"/>
    <property type="match status" value="1"/>
</dbReference>
<evidence type="ECO:0000256" key="1">
    <source>
        <dbReference type="PROSITE-ProRule" id="PRU00464"/>
    </source>
</evidence>
<dbReference type="GO" id="GO:0003824">
    <property type="term" value="F:catalytic activity"/>
    <property type="evidence" value="ECO:0007669"/>
    <property type="project" value="InterPro"/>
</dbReference>
<protein>
    <submittedName>
        <fullName evidence="3">HIT domain protein</fullName>
    </submittedName>
</protein>
<reference evidence="3 4" key="1">
    <citation type="submission" date="2015-09" db="EMBL/GenBank/DDBJ databases">
        <authorList>
            <person name="Jackson K.R."/>
            <person name="Lunt B.L."/>
            <person name="Fisher J.N.B."/>
            <person name="Gardner A.V."/>
            <person name="Bailey M.E."/>
            <person name="Deus L.M."/>
            <person name="Earl A.S."/>
            <person name="Gibby P.D."/>
            <person name="Hartmann K.A."/>
            <person name="Liu J.E."/>
            <person name="Manci A.M."/>
            <person name="Nielsen D.A."/>
            <person name="Solomon M.B."/>
            <person name="Breakwell D.P."/>
            <person name="Burnett S.H."/>
            <person name="Grose J.H."/>
        </authorList>
    </citation>
    <scope>NUCLEOTIDE SEQUENCE [LARGE SCALE GENOMIC DNA]</scope>
    <source>
        <strain evidence="3 4">S613</strain>
    </source>
</reference>
<dbReference type="Gene3D" id="3.30.428.10">
    <property type="entry name" value="HIT-like"/>
    <property type="match status" value="1"/>
</dbReference>
<gene>
    <name evidence="3" type="ORF">AN403_2317</name>
</gene>
<dbReference type="InterPro" id="IPR036265">
    <property type="entry name" value="HIT-like_sf"/>
</dbReference>
<dbReference type="PROSITE" id="PS51084">
    <property type="entry name" value="HIT_2"/>
    <property type="match status" value="1"/>
</dbReference>
<feature type="domain" description="HIT" evidence="2">
    <location>
        <begin position="1"/>
        <end position="37"/>
    </location>
</feature>
<evidence type="ECO:0000313" key="4">
    <source>
        <dbReference type="Proteomes" id="UP000050349"/>
    </source>
</evidence>
<evidence type="ECO:0000313" key="3">
    <source>
        <dbReference type="EMBL" id="KPU57198.1"/>
    </source>
</evidence>
<dbReference type="InterPro" id="IPR011146">
    <property type="entry name" value="HIT-like"/>
</dbReference>
<dbReference type="AlphaFoldDB" id="A0A0P8ZJP5"/>
<dbReference type="PATRIC" id="fig|294.162.peg.4119"/>
<dbReference type="Proteomes" id="UP000050349">
    <property type="component" value="Unassembled WGS sequence"/>
</dbReference>
<organism evidence="3 4">
    <name type="scientific">Pseudomonas fluorescens</name>
    <dbReference type="NCBI Taxonomy" id="294"/>
    <lineage>
        <taxon>Bacteria</taxon>
        <taxon>Pseudomonadati</taxon>
        <taxon>Pseudomonadota</taxon>
        <taxon>Gammaproteobacteria</taxon>
        <taxon>Pseudomonadales</taxon>
        <taxon>Pseudomonadaceae</taxon>
        <taxon>Pseudomonas</taxon>
    </lineage>
</organism>
<evidence type="ECO:0000259" key="2">
    <source>
        <dbReference type="PROSITE" id="PS51084"/>
    </source>
</evidence>
<comment type="caution">
    <text evidence="3">The sequence shown here is derived from an EMBL/GenBank/DDBJ whole genome shotgun (WGS) entry which is preliminary data.</text>
</comment>